<evidence type="ECO:0000313" key="9">
    <source>
        <dbReference type="Proteomes" id="UP000828390"/>
    </source>
</evidence>
<feature type="transmembrane region" description="Helical" evidence="5">
    <location>
        <begin position="146"/>
        <end position="172"/>
    </location>
</feature>
<keyword evidence="2 5" id="KW-0812">Transmembrane</keyword>
<keyword evidence="3 5" id="KW-1133">Transmembrane helix</keyword>
<name>A0A9D4LG34_DREPO</name>
<dbReference type="EMBL" id="JAIWYP010000003">
    <property type="protein sequence ID" value="KAH3856286.1"/>
    <property type="molecule type" value="Genomic_DNA"/>
</dbReference>
<evidence type="ECO:0000256" key="1">
    <source>
        <dbReference type="ARBA" id="ARBA00004370"/>
    </source>
</evidence>
<organism evidence="8 9">
    <name type="scientific">Dreissena polymorpha</name>
    <name type="common">Zebra mussel</name>
    <name type="synonym">Mytilus polymorpha</name>
    <dbReference type="NCBI Taxonomy" id="45954"/>
    <lineage>
        <taxon>Eukaryota</taxon>
        <taxon>Metazoa</taxon>
        <taxon>Spiralia</taxon>
        <taxon>Lophotrochozoa</taxon>
        <taxon>Mollusca</taxon>
        <taxon>Bivalvia</taxon>
        <taxon>Autobranchia</taxon>
        <taxon>Heteroconchia</taxon>
        <taxon>Euheterodonta</taxon>
        <taxon>Imparidentia</taxon>
        <taxon>Neoheterodontei</taxon>
        <taxon>Myida</taxon>
        <taxon>Dreissenoidea</taxon>
        <taxon>Dreissenidae</taxon>
        <taxon>Dreissena</taxon>
    </lineage>
</organism>
<evidence type="ECO:0000259" key="7">
    <source>
        <dbReference type="Pfam" id="PF01094"/>
    </source>
</evidence>
<evidence type="ECO:0000313" key="8">
    <source>
        <dbReference type="EMBL" id="KAH3856286.1"/>
    </source>
</evidence>
<dbReference type="InterPro" id="IPR001828">
    <property type="entry name" value="ANF_lig-bd_rcpt"/>
</dbReference>
<dbReference type="AlphaFoldDB" id="A0A9D4LG34"/>
<feature type="signal peptide" evidence="6">
    <location>
        <begin position="1"/>
        <end position="31"/>
    </location>
</feature>
<dbReference type="Gene3D" id="3.40.50.2300">
    <property type="match status" value="1"/>
</dbReference>
<dbReference type="Pfam" id="PF01094">
    <property type="entry name" value="ANF_receptor"/>
    <property type="match status" value="1"/>
</dbReference>
<gene>
    <name evidence="8" type="ORF">DPMN_098872</name>
</gene>
<feature type="domain" description="Receptor ligand binding region" evidence="7">
    <location>
        <begin position="58"/>
        <end position="134"/>
    </location>
</feature>
<evidence type="ECO:0000256" key="3">
    <source>
        <dbReference type="ARBA" id="ARBA00022989"/>
    </source>
</evidence>
<keyword evidence="6" id="KW-0732">Signal</keyword>
<comment type="subcellular location">
    <subcellularLocation>
        <location evidence="1">Membrane</location>
    </subcellularLocation>
</comment>
<proteinExistence type="predicted"/>
<dbReference type="Proteomes" id="UP000828390">
    <property type="component" value="Unassembled WGS sequence"/>
</dbReference>
<evidence type="ECO:0000256" key="5">
    <source>
        <dbReference type="SAM" id="Phobius"/>
    </source>
</evidence>
<evidence type="ECO:0000256" key="2">
    <source>
        <dbReference type="ARBA" id="ARBA00022692"/>
    </source>
</evidence>
<reference evidence="8" key="1">
    <citation type="journal article" date="2019" name="bioRxiv">
        <title>The Genome of the Zebra Mussel, Dreissena polymorpha: A Resource for Invasive Species Research.</title>
        <authorList>
            <person name="McCartney M.A."/>
            <person name="Auch B."/>
            <person name="Kono T."/>
            <person name="Mallez S."/>
            <person name="Zhang Y."/>
            <person name="Obille A."/>
            <person name="Becker A."/>
            <person name="Abrahante J.E."/>
            <person name="Garbe J."/>
            <person name="Badalamenti J.P."/>
            <person name="Herman A."/>
            <person name="Mangelson H."/>
            <person name="Liachko I."/>
            <person name="Sullivan S."/>
            <person name="Sone E.D."/>
            <person name="Koren S."/>
            <person name="Silverstein K.A.T."/>
            <person name="Beckman K.B."/>
            <person name="Gohl D.M."/>
        </authorList>
    </citation>
    <scope>NUCLEOTIDE SEQUENCE</scope>
    <source>
        <strain evidence="8">Duluth1</strain>
        <tissue evidence="8">Whole animal</tissue>
    </source>
</reference>
<accession>A0A9D4LG34</accession>
<evidence type="ECO:0000256" key="4">
    <source>
        <dbReference type="ARBA" id="ARBA00023136"/>
    </source>
</evidence>
<dbReference type="SUPFAM" id="SSF53822">
    <property type="entry name" value="Periplasmic binding protein-like I"/>
    <property type="match status" value="1"/>
</dbReference>
<comment type="caution">
    <text evidence="8">The sequence shown here is derived from an EMBL/GenBank/DDBJ whole genome shotgun (WGS) entry which is preliminary data.</text>
</comment>
<keyword evidence="9" id="KW-1185">Reference proteome</keyword>
<keyword evidence="4 5" id="KW-0472">Membrane</keyword>
<dbReference type="InterPro" id="IPR028082">
    <property type="entry name" value="Peripla_BP_I"/>
</dbReference>
<dbReference type="GO" id="GO:0016020">
    <property type="term" value="C:membrane"/>
    <property type="evidence" value="ECO:0007669"/>
    <property type="project" value="UniProtKB-SubCell"/>
</dbReference>
<protein>
    <recommendedName>
        <fullName evidence="7">Receptor ligand binding region domain-containing protein</fullName>
    </recommendedName>
</protein>
<reference evidence="8" key="2">
    <citation type="submission" date="2020-11" db="EMBL/GenBank/DDBJ databases">
        <authorList>
            <person name="McCartney M.A."/>
            <person name="Auch B."/>
            <person name="Kono T."/>
            <person name="Mallez S."/>
            <person name="Becker A."/>
            <person name="Gohl D.M."/>
            <person name="Silverstein K.A.T."/>
            <person name="Koren S."/>
            <person name="Bechman K.B."/>
            <person name="Herman A."/>
            <person name="Abrahante J.E."/>
            <person name="Garbe J."/>
        </authorList>
    </citation>
    <scope>NUCLEOTIDE SEQUENCE</scope>
    <source>
        <strain evidence="8">Duluth1</strain>
        <tissue evidence="8">Whole animal</tissue>
    </source>
</reference>
<evidence type="ECO:0000256" key="6">
    <source>
        <dbReference type="SAM" id="SignalP"/>
    </source>
</evidence>
<feature type="chain" id="PRO_5038407984" description="Receptor ligand binding region domain-containing protein" evidence="6">
    <location>
        <begin position="32"/>
        <end position="244"/>
    </location>
</feature>
<sequence>MRDFQTPSCVTWRTLTFWSVSLAALSWSASAVEDTRVPLKISFLTSSGDLQGSKTFAGAFFSALDIVNQNKSLLPGYRLECLFNDTDRSSLNAINAMTSHYGNEIIAFIGPDESCHCESTVAAAWNLPMIGYVSRLLDIMFLFYDVSIYIIKLIIHKAYLYFVFKFVLMVGLRRKSKRHSKLVAQFQNEQIPVYQFSTRKNLLFKLSLNLFILLDGIESLWLNETFLGLFGEEYLLLLRCKELV</sequence>